<accession>A0A9Q8P7R2</accession>
<dbReference type="Gene3D" id="1.10.357.40">
    <property type="entry name" value="YbiA-like"/>
    <property type="match status" value="1"/>
</dbReference>
<dbReference type="AlphaFoldDB" id="A0A9Q8P7R2"/>
<name>A0A9Q8P7R2_PASFU</name>
<dbReference type="InterPro" id="IPR037238">
    <property type="entry name" value="YbiA-like_sf"/>
</dbReference>
<proteinExistence type="predicted"/>
<evidence type="ECO:0000313" key="2">
    <source>
        <dbReference type="EMBL" id="UJO16425.1"/>
    </source>
</evidence>
<reference evidence="2" key="1">
    <citation type="submission" date="2021-12" db="EMBL/GenBank/DDBJ databases">
        <authorList>
            <person name="Zaccaron A."/>
            <person name="Stergiopoulos I."/>
        </authorList>
    </citation>
    <scope>NUCLEOTIDE SEQUENCE</scope>
    <source>
        <strain evidence="2">Race5_Kim</strain>
    </source>
</reference>
<dbReference type="Proteomes" id="UP000756132">
    <property type="component" value="Chromosome 4"/>
</dbReference>
<feature type="domain" description="NADAR" evidence="1">
    <location>
        <begin position="1"/>
        <end position="119"/>
    </location>
</feature>
<dbReference type="OrthoDB" id="206452at2759"/>
<dbReference type="RefSeq" id="XP_047760791.1">
    <property type="nucleotide sequence ID" value="XM_047903492.1"/>
</dbReference>
<dbReference type="GeneID" id="71984222"/>
<evidence type="ECO:0000313" key="3">
    <source>
        <dbReference type="Proteomes" id="UP000756132"/>
    </source>
</evidence>
<keyword evidence="3" id="KW-1185">Reference proteome</keyword>
<gene>
    <name evidence="2" type="ORF">CLAFUR5_04344</name>
</gene>
<dbReference type="SUPFAM" id="SSF143990">
    <property type="entry name" value="YbiA-like"/>
    <property type="match status" value="1"/>
</dbReference>
<dbReference type="Pfam" id="PF08719">
    <property type="entry name" value="NADAR"/>
    <property type="match status" value="1"/>
</dbReference>
<dbReference type="InterPro" id="IPR012816">
    <property type="entry name" value="NADAR"/>
</dbReference>
<evidence type="ECO:0000259" key="1">
    <source>
        <dbReference type="Pfam" id="PF08719"/>
    </source>
</evidence>
<reference evidence="2" key="2">
    <citation type="journal article" date="2022" name="Microb. Genom.">
        <title>A chromosome-scale genome assembly of the tomato pathogen Cladosporium fulvum reveals a compartmentalized genome architecture and the presence of a dispensable chromosome.</title>
        <authorList>
            <person name="Zaccaron A.Z."/>
            <person name="Chen L.H."/>
            <person name="Samaras A."/>
            <person name="Stergiopoulos I."/>
        </authorList>
    </citation>
    <scope>NUCLEOTIDE SEQUENCE</scope>
    <source>
        <strain evidence="2">Race5_Kim</strain>
    </source>
</reference>
<protein>
    <submittedName>
        <fullName evidence="2">N-glycosidase</fullName>
    </submittedName>
</protein>
<organism evidence="2 3">
    <name type="scientific">Passalora fulva</name>
    <name type="common">Tomato leaf mold</name>
    <name type="synonym">Cladosporium fulvum</name>
    <dbReference type="NCBI Taxonomy" id="5499"/>
    <lineage>
        <taxon>Eukaryota</taxon>
        <taxon>Fungi</taxon>
        <taxon>Dikarya</taxon>
        <taxon>Ascomycota</taxon>
        <taxon>Pezizomycotina</taxon>
        <taxon>Dothideomycetes</taxon>
        <taxon>Dothideomycetidae</taxon>
        <taxon>Mycosphaerellales</taxon>
        <taxon>Mycosphaerellaceae</taxon>
        <taxon>Fulvia</taxon>
    </lineage>
</organism>
<dbReference type="EMBL" id="CP090166">
    <property type="protein sequence ID" value="UJO16425.1"/>
    <property type="molecule type" value="Genomic_DNA"/>
</dbReference>
<dbReference type="NCBIfam" id="TIGR02464">
    <property type="entry name" value="ribofla_fusion"/>
    <property type="match status" value="1"/>
</dbReference>
<dbReference type="CDD" id="cd15457">
    <property type="entry name" value="NADAR"/>
    <property type="match status" value="1"/>
</dbReference>
<dbReference type="KEGG" id="ffu:CLAFUR5_04344"/>
<sequence length="120" mass="13568">MMYHKALLMGDKDVAARILQADTPAKAKKLGREVRNFDQMVWDGSCDGVVEAGNFLKFSQNEELGKVLVGTEERQIVETSPNDRLWGIGFNTEEAEGKEGEWGENKLGKALEWVRERLKK</sequence>